<evidence type="ECO:0000256" key="4">
    <source>
        <dbReference type="SAM" id="Phobius"/>
    </source>
</evidence>
<protein>
    <recommendedName>
        <fullName evidence="5">HIG1 domain-containing protein</fullName>
    </recommendedName>
</protein>
<feature type="transmembrane region" description="Helical" evidence="4">
    <location>
        <begin position="6"/>
        <end position="27"/>
    </location>
</feature>
<evidence type="ECO:0000256" key="3">
    <source>
        <dbReference type="ARBA" id="ARBA00023136"/>
    </source>
</evidence>
<sequence>METLLYHMTTIAVVAVAIVLFLGILTIGQGRPNLSQKLMRWRVGLQALAIAIIVLYAVVHTYV</sequence>
<evidence type="ECO:0000313" key="7">
    <source>
        <dbReference type="Proteomes" id="UP000059074"/>
    </source>
</evidence>
<dbReference type="NCBIfam" id="NF033233">
    <property type="entry name" value="twin_helix"/>
    <property type="match status" value="1"/>
</dbReference>
<dbReference type="Proteomes" id="UP000059074">
    <property type="component" value="Unassembled WGS sequence"/>
</dbReference>
<feature type="transmembrane region" description="Helical" evidence="4">
    <location>
        <begin position="39"/>
        <end position="59"/>
    </location>
</feature>
<reference evidence="6 7" key="1">
    <citation type="submission" date="2015-10" db="EMBL/GenBank/DDBJ databases">
        <title>Transcriptomic analysis of a linuron degrading triple-species bacterial consortium.</title>
        <authorList>
            <person name="Albers P."/>
        </authorList>
    </citation>
    <scope>NUCLEOTIDE SEQUENCE [LARGE SCALE GENOMIC DNA]</scope>
    <source>
        <strain evidence="6 7">WDL6</strain>
    </source>
</reference>
<feature type="domain" description="HIG1" evidence="5">
    <location>
        <begin position="1"/>
        <end position="63"/>
    </location>
</feature>
<proteinExistence type="predicted"/>
<name>A0A120CXJ3_HYPSL</name>
<evidence type="ECO:0000313" key="6">
    <source>
        <dbReference type="EMBL" id="KWT71038.1"/>
    </source>
</evidence>
<gene>
    <name evidence="6" type="ORF">APY04_0700</name>
</gene>
<keyword evidence="1 4" id="KW-0812">Transmembrane</keyword>
<keyword evidence="2 4" id="KW-1133">Transmembrane helix</keyword>
<dbReference type="Pfam" id="PF04588">
    <property type="entry name" value="HIG_1_N"/>
    <property type="match status" value="1"/>
</dbReference>
<organism evidence="6 7">
    <name type="scientific">Hyphomicrobium sulfonivorans</name>
    <dbReference type="NCBI Taxonomy" id="121290"/>
    <lineage>
        <taxon>Bacteria</taxon>
        <taxon>Pseudomonadati</taxon>
        <taxon>Pseudomonadota</taxon>
        <taxon>Alphaproteobacteria</taxon>
        <taxon>Hyphomicrobiales</taxon>
        <taxon>Hyphomicrobiaceae</taxon>
        <taxon>Hyphomicrobium</taxon>
    </lineage>
</organism>
<evidence type="ECO:0000259" key="5">
    <source>
        <dbReference type="PROSITE" id="PS51503"/>
    </source>
</evidence>
<keyword evidence="3 4" id="KW-0472">Membrane</keyword>
<accession>A0A120CXJ3</accession>
<evidence type="ECO:0000256" key="2">
    <source>
        <dbReference type="ARBA" id="ARBA00022989"/>
    </source>
</evidence>
<evidence type="ECO:0000256" key="1">
    <source>
        <dbReference type="ARBA" id="ARBA00022692"/>
    </source>
</evidence>
<dbReference type="PROSITE" id="PS51503">
    <property type="entry name" value="HIG1"/>
    <property type="match status" value="1"/>
</dbReference>
<dbReference type="RefSeq" id="WP_068459673.1">
    <property type="nucleotide sequence ID" value="NZ_LMTR01000027.1"/>
</dbReference>
<comment type="caution">
    <text evidence="6">The sequence shown here is derived from an EMBL/GenBank/DDBJ whole genome shotgun (WGS) entry which is preliminary data.</text>
</comment>
<dbReference type="EMBL" id="LMTR01000027">
    <property type="protein sequence ID" value="KWT71038.1"/>
    <property type="molecule type" value="Genomic_DNA"/>
</dbReference>
<dbReference type="PATRIC" id="fig|121290.4.peg.1172"/>
<dbReference type="AlphaFoldDB" id="A0A120CXJ3"/>
<dbReference type="Gene3D" id="6.10.140.1320">
    <property type="match status" value="1"/>
</dbReference>
<keyword evidence="7" id="KW-1185">Reference proteome</keyword>
<dbReference type="STRING" id="121290.APY04_0700"/>
<dbReference type="InterPro" id="IPR007667">
    <property type="entry name" value="Hypoxia_induced_domain"/>
</dbReference>